<evidence type="ECO:0000313" key="2">
    <source>
        <dbReference type="EMBL" id="NLR93544.1"/>
    </source>
</evidence>
<feature type="chain" id="PRO_5031047533" evidence="1">
    <location>
        <begin position="22"/>
        <end position="209"/>
    </location>
</feature>
<reference evidence="2 3" key="1">
    <citation type="submission" date="2020-04" db="EMBL/GenBank/DDBJ databases">
        <title>Flammeovirga sp. SR4, a novel species isolated from seawater.</title>
        <authorList>
            <person name="Wang X."/>
        </authorList>
    </citation>
    <scope>NUCLEOTIDE SEQUENCE [LARGE SCALE GENOMIC DNA]</scope>
    <source>
        <strain evidence="2 3">SR4</strain>
    </source>
</reference>
<dbReference type="PROSITE" id="PS51257">
    <property type="entry name" value="PROKAR_LIPOPROTEIN"/>
    <property type="match status" value="1"/>
</dbReference>
<protein>
    <submittedName>
        <fullName evidence="2">Uncharacterized protein</fullName>
    </submittedName>
</protein>
<name>A0A7X8XXS7_9BACT</name>
<organism evidence="2 3">
    <name type="scientific">Flammeovirga agarivorans</name>
    <dbReference type="NCBI Taxonomy" id="2726742"/>
    <lineage>
        <taxon>Bacteria</taxon>
        <taxon>Pseudomonadati</taxon>
        <taxon>Bacteroidota</taxon>
        <taxon>Cytophagia</taxon>
        <taxon>Cytophagales</taxon>
        <taxon>Flammeovirgaceae</taxon>
        <taxon>Flammeovirga</taxon>
    </lineage>
</organism>
<proteinExistence type="predicted"/>
<dbReference type="EMBL" id="JABAIL010000007">
    <property type="protein sequence ID" value="NLR93544.1"/>
    <property type="molecule type" value="Genomic_DNA"/>
</dbReference>
<sequence>MKLLKWSLLLGLSLFFFSCDDDDDTNPKDANPIYFASDGEVEIGDLGEVYLQLNFDHQTNEVRVVGKLDPSNIDNLPTSSRSSQTISLDVVLDFTLNATSNSRSDDYDYTINVDEGATYSQSLKFASGCVDVPDLDPGFSNGVVASSFVLEDFIQWDDSAGKYYIDSEDIIGLLIPDFDFGNPGNAVYPKIWQESGGSIKGCSELPTTF</sequence>
<dbReference type="AlphaFoldDB" id="A0A7X8XXS7"/>
<comment type="caution">
    <text evidence="2">The sequence shown here is derived from an EMBL/GenBank/DDBJ whole genome shotgun (WGS) entry which is preliminary data.</text>
</comment>
<dbReference type="RefSeq" id="WP_168884260.1">
    <property type="nucleotide sequence ID" value="NZ_JABAIL010000007.1"/>
</dbReference>
<evidence type="ECO:0000256" key="1">
    <source>
        <dbReference type="SAM" id="SignalP"/>
    </source>
</evidence>
<gene>
    <name evidence="2" type="ORF">HGP29_20265</name>
</gene>
<evidence type="ECO:0000313" key="3">
    <source>
        <dbReference type="Proteomes" id="UP000585050"/>
    </source>
</evidence>
<feature type="signal peptide" evidence="1">
    <location>
        <begin position="1"/>
        <end position="21"/>
    </location>
</feature>
<dbReference type="Proteomes" id="UP000585050">
    <property type="component" value="Unassembled WGS sequence"/>
</dbReference>
<accession>A0A7X8XXS7</accession>
<keyword evidence="1" id="KW-0732">Signal</keyword>
<keyword evidence="3" id="KW-1185">Reference proteome</keyword>